<dbReference type="Pfam" id="PF13458">
    <property type="entry name" value="Peripla_BP_6"/>
    <property type="match status" value="1"/>
</dbReference>
<dbReference type="CDD" id="cd06342">
    <property type="entry name" value="PBP1_ABC_LIVBP-like"/>
    <property type="match status" value="1"/>
</dbReference>
<accession>A0A7L9U9T6</accession>
<dbReference type="InterPro" id="IPR028082">
    <property type="entry name" value="Peripla_BP_I"/>
</dbReference>
<dbReference type="EMBL" id="CP062941">
    <property type="protein sequence ID" value="QOL51600.1"/>
    <property type="molecule type" value="Genomic_DNA"/>
</dbReference>
<evidence type="ECO:0000259" key="6">
    <source>
        <dbReference type="Pfam" id="PF13458"/>
    </source>
</evidence>
<organism evidence="7 8">
    <name type="scientific">Massilia litorea</name>
    <dbReference type="NCBI Taxonomy" id="2769491"/>
    <lineage>
        <taxon>Bacteria</taxon>
        <taxon>Pseudomonadati</taxon>
        <taxon>Pseudomonadota</taxon>
        <taxon>Betaproteobacteria</taxon>
        <taxon>Burkholderiales</taxon>
        <taxon>Oxalobacteraceae</taxon>
        <taxon>Telluria group</taxon>
        <taxon>Massilia</taxon>
    </lineage>
</organism>
<feature type="chain" id="PRO_5032869056" evidence="5">
    <location>
        <begin position="21"/>
        <end position="377"/>
    </location>
</feature>
<evidence type="ECO:0000256" key="4">
    <source>
        <dbReference type="ARBA" id="ARBA00022970"/>
    </source>
</evidence>
<dbReference type="SUPFAM" id="SSF53822">
    <property type="entry name" value="Periplasmic binding protein-like I"/>
    <property type="match status" value="1"/>
</dbReference>
<feature type="domain" description="Leucine-binding protein" evidence="6">
    <location>
        <begin position="24"/>
        <end position="368"/>
    </location>
</feature>
<sequence length="377" mass="39430">MTTKLIPLAIAMLIAGSASAQQVVKIGHVGPVSGPNSHLGKDNENAARMAIDELNAKGFTINGQKVTLQLVAEDDGSDPKQGTAVAQKLVDAKVKGVIGHLNSGTSVPASKIYNDAGIPQISPATTATQYTKQRFPGAFRVVANDAKLGGTLGKYAVDTLKAKNIAVIDDRTTYGQGVATEFVKGAKGPGVKIVGKEFTSATATDYTAILTSIRAKKPDLVFFGGMDSVGGPMLKQMKALGIDARFMGGDGICTEALGRLAGDAVGEGKVICAEAGGVTGAEQEKVMSDFRARFKQKTGIEVQLYAPYVYDAVMVMAAAMQKANSAEPAKYLPELKKIKYKGVTGDIAFDASGDINNGALTLYTFKGGKRSKMDVIR</sequence>
<reference evidence="7 8" key="1">
    <citation type="submission" date="2020-10" db="EMBL/GenBank/DDBJ databases">
        <title>Genome sequencing of Massilia sp. LPB0304.</title>
        <authorList>
            <person name="Kim J."/>
        </authorList>
    </citation>
    <scope>NUCLEOTIDE SEQUENCE [LARGE SCALE GENOMIC DNA]</scope>
    <source>
        <strain evidence="7 8">LPB0304</strain>
    </source>
</reference>
<dbReference type="AlphaFoldDB" id="A0A7L9U9T6"/>
<name>A0A7L9U9T6_9BURK</name>
<evidence type="ECO:0000256" key="1">
    <source>
        <dbReference type="ARBA" id="ARBA00010062"/>
    </source>
</evidence>
<dbReference type="PANTHER" id="PTHR47151">
    <property type="entry name" value="LEU/ILE/VAL-BINDING ABC TRANSPORTER SUBUNIT"/>
    <property type="match status" value="1"/>
</dbReference>
<dbReference type="Gene3D" id="3.40.50.2300">
    <property type="match status" value="2"/>
</dbReference>
<feature type="signal peptide" evidence="5">
    <location>
        <begin position="1"/>
        <end position="20"/>
    </location>
</feature>
<keyword evidence="8" id="KW-1185">Reference proteome</keyword>
<keyword evidence="2" id="KW-0813">Transport</keyword>
<evidence type="ECO:0000313" key="8">
    <source>
        <dbReference type="Proteomes" id="UP000593875"/>
    </source>
</evidence>
<keyword evidence="4" id="KW-0029">Amino-acid transport</keyword>
<protein>
    <submittedName>
        <fullName evidence="7">Branched-chain amino acid ABC transporter substrate-binding protein</fullName>
    </submittedName>
</protein>
<dbReference type="Proteomes" id="UP000593875">
    <property type="component" value="Chromosome"/>
</dbReference>
<keyword evidence="3 5" id="KW-0732">Signal</keyword>
<dbReference type="PRINTS" id="PR00337">
    <property type="entry name" value="LEUILEVALBP"/>
</dbReference>
<evidence type="ECO:0000256" key="3">
    <source>
        <dbReference type="ARBA" id="ARBA00022729"/>
    </source>
</evidence>
<dbReference type="InterPro" id="IPR000709">
    <property type="entry name" value="Leu_Ile_Val-bd"/>
</dbReference>
<dbReference type="RefSeq" id="WP_193688573.1">
    <property type="nucleotide sequence ID" value="NZ_CP062941.1"/>
</dbReference>
<gene>
    <name evidence="7" type="ORF">LPB04_10290</name>
</gene>
<evidence type="ECO:0000313" key="7">
    <source>
        <dbReference type="EMBL" id="QOL51600.1"/>
    </source>
</evidence>
<proteinExistence type="inferred from homology"/>
<evidence type="ECO:0000256" key="5">
    <source>
        <dbReference type="SAM" id="SignalP"/>
    </source>
</evidence>
<dbReference type="InterPro" id="IPR028081">
    <property type="entry name" value="Leu-bd"/>
</dbReference>
<evidence type="ECO:0000256" key="2">
    <source>
        <dbReference type="ARBA" id="ARBA00022448"/>
    </source>
</evidence>
<dbReference type="KEGG" id="mlir:LPB04_10290"/>
<comment type="similarity">
    <text evidence="1">Belongs to the leucine-binding protein family.</text>
</comment>
<dbReference type="GO" id="GO:0006865">
    <property type="term" value="P:amino acid transport"/>
    <property type="evidence" value="ECO:0007669"/>
    <property type="project" value="UniProtKB-KW"/>
</dbReference>
<dbReference type="PANTHER" id="PTHR47151:SF2">
    <property type="entry name" value="AMINO ACID BINDING PROTEIN"/>
    <property type="match status" value="1"/>
</dbReference>